<dbReference type="Gene3D" id="2.30.30.140">
    <property type="match status" value="1"/>
</dbReference>
<protein>
    <submittedName>
        <fullName evidence="1">Uncharacterized protein</fullName>
    </submittedName>
</protein>
<name>A0ABP0KEK5_9DINO</name>
<dbReference type="SUPFAM" id="SSF82199">
    <property type="entry name" value="SET domain"/>
    <property type="match status" value="1"/>
</dbReference>
<dbReference type="InterPro" id="IPR001214">
    <property type="entry name" value="SET_dom"/>
</dbReference>
<proteinExistence type="predicted"/>
<organism evidence="1 2">
    <name type="scientific">Durusdinium trenchii</name>
    <dbReference type="NCBI Taxonomy" id="1381693"/>
    <lineage>
        <taxon>Eukaryota</taxon>
        <taxon>Sar</taxon>
        <taxon>Alveolata</taxon>
        <taxon>Dinophyceae</taxon>
        <taxon>Suessiales</taxon>
        <taxon>Symbiodiniaceae</taxon>
        <taxon>Durusdinium</taxon>
    </lineage>
</organism>
<accession>A0ABP0KEK5</accession>
<comment type="caution">
    <text evidence="1">The sequence shown here is derived from an EMBL/GenBank/DDBJ whole genome shotgun (WGS) entry which is preliminary data.</text>
</comment>
<dbReference type="Gene3D" id="2.170.270.10">
    <property type="entry name" value="SET domain"/>
    <property type="match status" value="1"/>
</dbReference>
<dbReference type="InterPro" id="IPR011990">
    <property type="entry name" value="TPR-like_helical_dom_sf"/>
</dbReference>
<dbReference type="InterPro" id="IPR050869">
    <property type="entry name" value="H3K4_H4K5_MeTrfase"/>
</dbReference>
<dbReference type="PANTHER" id="PTHR12197">
    <property type="entry name" value="HISTONE-LYSINE N-METHYLTRANSFERASE SMYD"/>
    <property type="match status" value="1"/>
</dbReference>
<gene>
    <name evidence="1" type="ORF">CCMP2556_LOCUS15655</name>
</gene>
<dbReference type="SMART" id="SM00317">
    <property type="entry name" value="SET"/>
    <property type="match status" value="1"/>
</dbReference>
<dbReference type="PANTHER" id="PTHR12197:SF292">
    <property type="entry name" value="SET DOMAIN-CONTAINING PROTEIN"/>
    <property type="match status" value="1"/>
</dbReference>
<dbReference type="Gene3D" id="1.25.40.10">
    <property type="entry name" value="Tetratricopeptide repeat domain"/>
    <property type="match status" value="1"/>
</dbReference>
<dbReference type="Proteomes" id="UP001642484">
    <property type="component" value="Unassembled WGS sequence"/>
</dbReference>
<reference evidence="1 2" key="1">
    <citation type="submission" date="2024-02" db="EMBL/GenBank/DDBJ databases">
        <authorList>
            <person name="Chen Y."/>
            <person name="Shah S."/>
            <person name="Dougan E. K."/>
            <person name="Thang M."/>
            <person name="Chan C."/>
        </authorList>
    </citation>
    <scope>NUCLEOTIDE SEQUENCE [LARGE SCALE GENOMIC DNA]</scope>
</reference>
<dbReference type="CDD" id="cd20071">
    <property type="entry name" value="SET_SMYD"/>
    <property type="match status" value="1"/>
</dbReference>
<dbReference type="PROSITE" id="PS50280">
    <property type="entry name" value="SET"/>
    <property type="match status" value="1"/>
</dbReference>
<dbReference type="EMBL" id="CAXAMN010008247">
    <property type="protein sequence ID" value="CAK9024502.1"/>
    <property type="molecule type" value="Genomic_DNA"/>
</dbReference>
<evidence type="ECO:0000313" key="2">
    <source>
        <dbReference type="Proteomes" id="UP001642484"/>
    </source>
</evidence>
<dbReference type="InterPro" id="IPR046341">
    <property type="entry name" value="SET_dom_sf"/>
</dbReference>
<dbReference type="Pfam" id="PF00856">
    <property type="entry name" value="SET"/>
    <property type="match status" value="1"/>
</dbReference>
<sequence length="518" mass="59605">MTNTKDKEAKGGEEDESEPRWRIGDRVYALWAGNNCYYVSTIAEVSEADRTVVVTWDDADTSHRRVSFDQVMRPSDETTAWSRARIEKRATVRHTKQKGRCLFTNEACEPGQVVFVERPLLVALPAVAPKLWECLQKLHEVRPLNLGTITFHFAALVSVLTLEPGDIDVIRDKYVPEPDEEPNEDVIRILKALQDAELDGESNKICKLEAKSFQRLVSAWRYNSFGHHKEDGLVLYNRISMCAHSCDPTCCWSYGDEDAFVLRSRMALEKGGELTISYLQDEDLLKSTSVRQQKLQNWKFTCMCPRCSLKVDVGRGIRCQRCKVGVLYPQVPTGGFETCKVCGSSPSSEDTQMLLNMEEEYVARVDSLDKKDLDDVQTVYQAALDIFERHWILYVMDTILWEGQRQKNIMEAMEHQRRRIDFHQHYYFRPTFILAWCHEELGDCMVQQFPSRKWHLMQEFQRAYRMLAILCGTTHQYTASPYNKLWQVSSTNNSANANGANTETSESRKPVAQVSISM</sequence>
<keyword evidence="2" id="KW-1185">Reference proteome</keyword>
<evidence type="ECO:0000313" key="1">
    <source>
        <dbReference type="EMBL" id="CAK9024502.1"/>
    </source>
</evidence>